<reference evidence="11 12" key="1">
    <citation type="submission" date="2024-01" db="EMBL/GenBank/DDBJ databases">
        <title>Hyphobacterium bacterium isolated from marine sediment.</title>
        <authorList>
            <person name="Zhao S."/>
        </authorList>
    </citation>
    <scope>NUCLEOTIDE SEQUENCE [LARGE SCALE GENOMIC DNA]</scope>
    <source>
        <strain evidence="12">HN65</strain>
    </source>
</reference>
<organism evidence="11 12">
    <name type="scientific">Hyphobacterium lacteum</name>
    <dbReference type="NCBI Taxonomy" id="3116575"/>
    <lineage>
        <taxon>Bacteria</taxon>
        <taxon>Pseudomonadati</taxon>
        <taxon>Pseudomonadota</taxon>
        <taxon>Alphaproteobacteria</taxon>
        <taxon>Maricaulales</taxon>
        <taxon>Maricaulaceae</taxon>
        <taxon>Hyphobacterium</taxon>
    </lineage>
</organism>
<dbReference type="InterPro" id="IPR023408">
    <property type="entry name" value="MscS_beta-dom_sf"/>
</dbReference>
<gene>
    <name evidence="11" type="ORF">V0U79_03490</name>
</gene>
<dbReference type="Pfam" id="PF00924">
    <property type="entry name" value="MS_channel_2nd"/>
    <property type="match status" value="1"/>
</dbReference>
<dbReference type="SUPFAM" id="SSF82861">
    <property type="entry name" value="Mechanosensitive channel protein MscS (YggB), transmembrane region"/>
    <property type="match status" value="1"/>
</dbReference>
<comment type="subunit">
    <text evidence="7">Homoheptamer.</text>
</comment>
<keyword evidence="4 7" id="KW-0812">Transmembrane</keyword>
<feature type="domain" description="Mechanosensitive ion channel MscS" evidence="8">
    <location>
        <begin position="110"/>
        <end position="175"/>
    </location>
</feature>
<dbReference type="InterPro" id="IPR011014">
    <property type="entry name" value="MscS_channel_TM-2"/>
</dbReference>
<evidence type="ECO:0000256" key="7">
    <source>
        <dbReference type="RuleBase" id="RU369025"/>
    </source>
</evidence>
<keyword evidence="12" id="KW-1185">Reference proteome</keyword>
<evidence type="ECO:0000256" key="3">
    <source>
        <dbReference type="ARBA" id="ARBA00022475"/>
    </source>
</evidence>
<dbReference type="EMBL" id="JAZDRP010000002">
    <property type="protein sequence ID" value="MEE2525417.1"/>
    <property type="molecule type" value="Genomic_DNA"/>
</dbReference>
<evidence type="ECO:0000259" key="9">
    <source>
        <dbReference type="Pfam" id="PF21082"/>
    </source>
</evidence>
<dbReference type="Gene3D" id="1.10.287.1260">
    <property type="match status" value="1"/>
</dbReference>
<feature type="transmembrane region" description="Helical" evidence="7">
    <location>
        <begin position="61"/>
        <end position="82"/>
    </location>
</feature>
<dbReference type="SUPFAM" id="SSF50182">
    <property type="entry name" value="Sm-like ribonucleoproteins"/>
    <property type="match status" value="1"/>
</dbReference>
<accession>A0ABU7LNF7</accession>
<comment type="similarity">
    <text evidence="2 7">Belongs to the MscS (TC 1.A.23) family.</text>
</comment>
<sequence length="276" mass="30355">MEQFFSDNEALISQITQIVTEGGVNLILAIGILIVGYMIAGAVKRAIVRMTEKNPAFDRTLATFFASMARYGILVVVFIAVLNRFGVETTSLVAAIGAAAFAVGLALQGTLSNVASGVMLVFFRPYSLGDFVEVAGVSGTVKDINLFTTELATPDNKTIIVPNGQAWGGVITNYTVKPTRRVDITFSISYDDDIDKAMKVIRDHYEADERVHKDPETFIGVIAHGSSSIDIVVRAWTDTTNYWPVYFDAMKSIKQDFDKNDIEIPYPHQVEIQRKA</sequence>
<proteinExistence type="inferred from homology"/>
<dbReference type="InterPro" id="IPR045275">
    <property type="entry name" value="MscS_archaea/bacteria_type"/>
</dbReference>
<dbReference type="Gene3D" id="2.30.30.60">
    <property type="match status" value="1"/>
</dbReference>
<dbReference type="RefSeq" id="WP_330198080.1">
    <property type="nucleotide sequence ID" value="NZ_JAZDRP010000002.1"/>
</dbReference>
<feature type="domain" description="Mechanosensitive ion channel transmembrane helices 2/3" evidence="10">
    <location>
        <begin position="69"/>
        <end position="108"/>
    </location>
</feature>
<keyword evidence="7" id="KW-0813">Transport</keyword>
<evidence type="ECO:0000256" key="2">
    <source>
        <dbReference type="ARBA" id="ARBA00008017"/>
    </source>
</evidence>
<dbReference type="InterPro" id="IPR011066">
    <property type="entry name" value="MscS_channel_C_sf"/>
</dbReference>
<dbReference type="PANTHER" id="PTHR30221:SF1">
    <property type="entry name" value="SMALL-CONDUCTANCE MECHANOSENSITIVE CHANNEL"/>
    <property type="match status" value="1"/>
</dbReference>
<comment type="function">
    <text evidence="7">Mechanosensitive channel that participates in the regulation of osmotic pressure changes within the cell, opening in response to stretch forces in the membrane lipid bilayer, without the need for other proteins. Contributes to normal resistance to hypoosmotic shock. Forms an ion channel of 1.0 nanosiemens conductance with a slight preference for anions.</text>
</comment>
<evidence type="ECO:0000313" key="12">
    <source>
        <dbReference type="Proteomes" id="UP001354971"/>
    </source>
</evidence>
<protein>
    <recommendedName>
        <fullName evidence="7">Small-conductance mechanosensitive channel</fullName>
    </recommendedName>
</protein>
<dbReference type="Pfam" id="PF21088">
    <property type="entry name" value="MS_channel_1st"/>
    <property type="match status" value="1"/>
</dbReference>
<comment type="subcellular location">
    <subcellularLocation>
        <location evidence="7">Cell inner membrane</location>
        <topology evidence="7">Multi-pass membrane protein</topology>
    </subcellularLocation>
    <subcellularLocation>
        <location evidence="1">Cell membrane</location>
        <topology evidence="1">Multi-pass membrane protein</topology>
    </subcellularLocation>
</comment>
<keyword evidence="5 7" id="KW-1133">Transmembrane helix</keyword>
<evidence type="ECO:0000256" key="1">
    <source>
        <dbReference type="ARBA" id="ARBA00004651"/>
    </source>
</evidence>
<evidence type="ECO:0000259" key="10">
    <source>
        <dbReference type="Pfam" id="PF21088"/>
    </source>
</evidence>
<evidence type="ECO:0000313" key="11">
    <source>
        <dbReference type="EMBL" id="MEE2525417.1"/>
    </source>
</evidence>
<name>A0ABU7LNF7_9PROT</name>
<dbReference type="InterPro" id="IPR010920">
    <property type="entry name" value="LSM_dom_sf"/>
</dbReference>
<feature type="transmembrane region" description="Helical" evidence="7">
    <location>
        <begin position="94"/>
        <end position="123"/>
    </location>
</feature>
<keyword evidence="6 7" id="KW-0472">Membrane</keyword>
<keyword evidence="7" id="KW-0407">Ion channel</keyword>
<evidence type="ECO:0000259" key="8">
    <source>
        <dbReference type="Pfam" id="PF00924"/>
    </source>
</evidence>
<feature type="transmembrane region" description="Helical" evidence="7">
    <location>
        <begin position="22"/>
        <end position="40"/>
    </location>
</feature>
<comment type="caution">
    <text evidence="11">The sequence shown here is derived from an EMBL/GenBank/DDBJ whole genome shotgun (WGS) entry which is preliminary data.</text>
</comment>
<evidence type="ECO:0000256" key="4">
    <source>
        <dbReference type="ARBA" id="ARBA00022692"/>
    </source>
</evidence>
<evidence type="ECO:0000256" key="6">
    <source>
        <dbReference type="ARBA" id="ARBA00023136"/>
    </source>
</evidence>
<comment type="caution">
    <text evidence="7">Lacks conserved residue(s) required for the propagation of feature annotation.</text>
</comment>
<dbReference type="InterPro" id="IPR049142">
    <property type="entry name" value="MS_channel_1st"/>
</dbReference>
<feature type="domain" description="Mechanosensitive ion channel MscS C-terminal" evidence="9">
    <location>
        <begin position="182"/>
        <end position="264"/>
    </location>
</feature>
<dbReference type="SUPFAM" id="SSF82689">
    <property type="entry name" value="Mechanosensitive channel protein MscS (YggB), C-terminal domain"/>
    <property type="match status" value="1"/>
</dbReference>
<dbReference type="Gene3D" id="3.30.70.100">
    <property type="match status" value="1"/>
</dbReference>
<keyword evidence="7" id="KW-0997">Cell inner membrane</keyword>
<dbReference type="InterPro" id="IPR049278">
    <property type="entry name" value="MS_channel_C"/>
</dbReference>
<keyword evidence="3" id="KW-1003">Cell membrane</keyword>
<dbReference type="InterPro" id="IPR006685">
    <property type="entry name" value="MscS_channel_2nd"/>
</dbReference>
<keyword evidence="7" id="KW-0406">Ion transport</keyword>
<dbReference type="Pfam" id="PF21082">
    <property type="entry name" value="MS_channel_3rd"/>
    <property type="match status" value="1"/>
</dbReference>
<dbReference type="PANTHER" id="PTHR30221">
    <property type="entry name" value="SMALL-CONDUCTANCE MECHANOSENSITIVE CHANNEL"/>
    <property type="match status" value="1"/>
</dbReference>
<dbReference type="Proteomes" id="UP001354971">
    <property type="component" value="Unassembled WGS sequence"/>
</dbReference>
<evidence type="ECO:0000256" key="5">
    <source>
        <dbReference type="ARBA" id="ARBA00022989"/>
    </source>
</evidence>